<keyword evidence="6" id="KW-0805">Transcription regulation</keyword>
<feature type="transmembrane region" description="Helical" evidence="11">
    <location>
        <begin position="95"/>
        <end position="116"/>
    </location>
</feature>
<evidence type="ECO:0000256" key="4">
    <source>
        <dbReference type="ARBA" id="ARBA00022692"/>
    </source>
</evidence>
<comment type="caution">
    <text evidence="14">The sequence shown here is derived from an EMBL/GenBank/DDBJ whole genome shotgun (WGS) entry which is preliminary data.</text>
</comment>
<keyword evidence="7 11" id="KW-0472">Membrane</keyword>
<organism evidence="14 15">
    <name type="scientific">Streptomyces sanyensis</name>
    <dbReference type="NCBI Taxonomy" id="568869"/>
    <lineage>
        <taxon>Bacteria</taxon>
        <taxon>Bacillati</taxon>
        <taxon>Actinomycetota</taxon>
        <taxon>Actinomycetes</taxon>
        <taxon>Kitasatosporales</taxon>
        <taxon>Streptomycetaceae</taxon>
        <taxon>Streptomyces</taxon>
    </lineage>
</organism>
<dbReference type="Pfam" id="PF13490">
    <property type="entry name" value="zf-HC2"/>
    <property type="match status" value="1"/>
</dbReference>
<dbReference type="Pfam" id="PF10099">
    <property type="entry name" value="RskA_C"/>
    <property type="match status" value="1"/>
</dbReference>
<dbReference type="RefSeq" id="WP_345615541.1">
    <property type="nucleotide sequence ID" value="NZ_BAABJV010000016.1"/>
</dbReference>
<evidence type="ECO:0000256" key="9">
    <source>
        <dbReference type="ARBA" id="ARBA00029829"/>
    </source>
</evidence>
<evidence type="ECO:0000256" key="5">
    <source>
        <dbReference type="ARBA" id="ARBA00022989"/>
    </source>
</evidence>
<dbReference type="EMBL" id="BAABJV010000016">
    <property type="protein sequence ID" value="GAA4790773.1"/>
    <property type="molecule type" value="Genomic_DNA"/>
</dbReference>
<dbReference type="InterPro" id="IPR027383">
    <property type="entry name" value="Znf_put"/>
</dbReference>
<keyword evidence="8" id="KW-0804">Transcription</keyword>
<keyword evidence="5 11" id="KW-1133">Transmembrane helix</keyword>
<evidence type="ECO:0000256" key="10">
    <source>
        <dbReference type="ARBA" id="ARBA00030803"/>
    </source>
</evidence>
<keyword evidence="15" id="KW-1185">Reference proteome</keyword>
<keyword evidence="3" id="KW-1003">Cell membrane</keyword>
<reference evidence="15" key="1">
    <citation type="journal article" date="2019" name="Int. J. Syst. Evol. Microbiol.">
        <title>The Global Catalogue of Microorganisms (GCM) 10K type strain sequencing project: providing services to taxonomists for standard genome sequencing and annotation.</title>
        <authorList>
            <consortium name="The Broad Institute Genomics Platform"/>
            <consortium name="The Broad Institute Genome Sequencing Center for Infectious Disease"/>
            <person name="Wu L."/>
            <person name="Ma J."/>
        </authorList>
    </citation>
    <scope>NUCLEOTIDE SEQUENCE [LARGE SCALE GENOMIC DNA]</scope>
    <source>
        <strain evidence="15">JCM 18324</strain>
    </source>
</reference>
<comment type="subcellular location">
    <subcellularLocation>
        <location evidence="2">Cell membrane</location>
    </subcellularLocation>
    <subcellularLocation>
        <location evidence="1">Membrane</location>
        <topology evidence="1">Single-pass membrane protein</topology>
    </subcellularLocation>
</comment>
<proteinExistence type="predicted"/>
<keyword evidence="4 11" id="KW-0812">Transmembrane</keyword>
<dbReference type="Proteomes" id="UP001501147">
    <property type="component" value="Unassembled WGS sequence"/>
</dbReference>
<dbReference type="Gene3D" id="1.10.10.1320">
    <property type="entry name" value="Anti-sigma factor, zinc-finger domain"/>
    <property type="match status" value="1"/>
</dbReference>
<evidence type="ECO:0000256" key="6">
    <source>
        <dbReference type="ARBA" id="ARBA00023015"/>
    </source>
</evidence>
<dbReference type="InterPro" id="IPR041916">
    <property type="entry name" value="Anti_sigma_zinc_sf"/>
</dbReference>
<feature type="domain" description="Anti-sigma K factor RskA C-terminal" evidence="12">
    <location>
        <begin position="102"/>
        <end position="242"/>
    </location>
</feature>
<sequence length="249" mass="25987">MNTADLHMLTGAYVLHALSPEEHGEFERHLRACPSCAQEVRELAATAGKLAAAVETTAPDGLKPRVMARIATERQEPPVVARQARRVNRLGRRAVPRLVLAACVAAAAAFGGIALWQHQQAEDARAQAQRAEQRADELTAVLAAPDAVVSGGELADGARATVVVSRSRNQAVFAASGMPEPPAGSVYQLWYDDEGAMRPAGLMDPSQTAQVLLMDGPLDGATGMGVTVEPAGGSPQPTSAPVALMSFPA</sequence>
<accession>A0ABP9B7R9</accession>
<evidence type="ECO:0000313" key="15">
    <source>
        <dbReference type="Proteomes" id="UP001501147"/>
    </source>
</evidence>
<dbReference type="InterPro" id="IPR018764">
    <property type="entry name" value="RskA_C"/>
</dbReference>
<evidence type="ECO:0000256" key="11">
    <source>
        <dbReference type="SAM" id="Phobius"/>
    </source>
</evidence>
<evidence type="ECO:0000256" key="1">
    <source>
        <dbReference type="ARBA" id="ARBA00004167"/>
    </source>
</evidence>
<evidence type="ECO:0000259" key="13">
    <source>
        <dbReference type="Pfam" id="PF13490"/>
    </source>
</evidence>
<name>A0ABP9B7R9_9ACTN</name>
<evidence type="ECO:0000256" key="2">
    <source>
        <dbReference type="ARBA" id="ARBA00004236"/>
    </source>
</evidence>
<evidence type="ECO:0000256" key="7">
    <source>
        <dbReference type="ARBA" id="ARBA00023136"/>
    </source>
</evidence>
<dbReference type="InterPro" id="IPR051474">
    <property type="entry name" value="Anti-sigma-K/W_factor"/>
</dbReference>
<protein>
    <recommendedName>
        <fullName evidence="10">Regulator of SigK</fullName>
    </recommendedName>
    <alternativeName>
        <fullName evidence="9">Sigma-K anti-sigma factor RskA</fullName>
    </alternativeName>
</protein>
<evidence type="ECO:0000256" key="8">
    <source>
        <dbReference type="ARBA" id="ARBA00023163"/>
    </source>
</evidence>
<feature type="domain" description="Putative zinc-finger" evidence="13">
    <location>
        <begin position="11"/>
        <end position="37"/>
    </location>
</feature>
<gene>
    <name evidence="14" type="ORF">GCM10023329_48170</name>
</gene>
<evidence type="ECO:0000259" key="12">
    <source>
        <dbReference type="Pfam" id="PF10099"/>
    </source>
</evidence>
<dbReference type="PANTHER" id="PTHR37461:SF1">
    <property type="entry name" value="ANTI-SIGMA-K FACTOR RSKA"/>
    <property type="match status" value="1"/>
</dbReference>
<dbReference type="PANTHER" id="PTHR37461">
    <property type="entry name" value="ANTI-SIGMA-K FACTOR RSKA"/>
    <property type="match status" value="1"/>
</dbReference>
<evidence type="ECO:0000313" key="14">
    <source>
        <dbReference type="EMBL" id="GAA4790773.1"/>
    </source>
</evidence>
<evidence type="ECO:0000256" key="3">
    <source>
        <dbReference type="ARBA" id="ARBA00022475"/>
    </source>
</evidence>